<dbReference type="InterPro" id="IPR036719">
    <property type="entry name" value="Neuro-gated_channel_TM_sf"/>
</dbReference>
<dbReference type="InterPro" id="IPR018000">
    <property type="entry name" value="Neurotransmitter_ion_chnl_CS"/>
</dbReference>
<evidence type="ECO:0000256" key="5">
    <source>
        <dbReference type="ARBA" id="ARBA00022692"/>
    </source>
</evidence>
<dbReference type="EMBL" id="MU825405">
    <property type="protein sequence ID" value="KAJ7391670.1"/>
    <property type="molecule type" value="Genomic_DNA"/>
</dbReference>
<dbReference type="GO" id="GO:0005886">
    <property type="term" value="C:plasma membrane"/>
    <property type="evidence" value="ECO:0007669"/>
    <property type="project" value="UniProtKB-SubCell"/>
</dbReference>
<dbReference type="InterPro" id="IPR006029">
    <property type="entry name" value="Neurotrans-gated_channel_TM"/>
</dbReference>
<dbReference type="PANTHER" id="PTHR18945">
    <property type="entry name" value="NEUROTRANSMITTER GATED ION CHANNEL"/>
    <property type="match status" value="1"/>
</dbReference>
<comment type="caution">
    <text evidence="14">The sequence shown here is derived from an EMBL/GenBank/DDBJ whole genome shotgun (WGS) entry which is preliminary data.</text>
</comment>
<evidence type="ECO:0000256" key="11">
    <source>
        <dbReference type="RuleBase" id="RU000687"/>
    </source>
</evidence>
<evidence type="ECO:0000256" key="7">
    <source>
        <dbReference type="ARBA" id="ARBA00022989"/>
    </source>
</evidence>
<evidence type="ECO:0000256" key="9">
    <source>
        <dbReference type="ARBA" id="ARBA00023136"/>
    </source>
</evidence>
<dbReference type="InterPro" id="IPR038050">
    <property type="entry name" value="Neuro_actylchol_rec"/>
</dbReference>
<dbReference type="PROSITE" id="PS00236">
    <property type="entry name" value="NEUROTR_ION_CHANNEL"/>
    <property type="match status" value="1"/>
</dbReference>
<feature type="transmembrane region" description="Helical" evidence="11">
    <location>
        <begin position="298"/>
        <end position="319"/>
    </location>
</feature>
<keyword evidence="5 11" id="KW-0812">Transmembrane</keyword>
<gene>
    <name evidence="14" type="ORF">OS493_017367</name>
</gene>
<organism evidence="14 15">
    <name type="scientific">Desmophyllum pertusum</name>
    <dbReference type="NCBI Taxonomy" id="174260"/>
    <lineage>
        <taxon>Eukaryota</taxon>
        <taxon>Metazoa</taxon>
        <taxon>Cnidaria</taxon>
        <taxon>Anthozoa</taxon>
        <taxon>Hexacorallia</taxon>
        <taxon>Scleractinia</taxon>
        <taxon>Caryophylliina</taxon>
        <taxon>Caryophylliidae</taxon>
        <taxon>Desmophyllum</taxon>
    </lineage>
</organism>
<dbReference type="CDD" id="cd18990">
    <property type="entry name" value="LGIC_ECD_GABAAR"/>
    <property type="match status" value="1"/>
</dbReference>
<dbReference type="Proteomes" id="UP001163046">
    <property type="component" value="Unassembled WGS sequence"/>
</dbReference>
<name>A0A9X0A235_9CNID</name>
<dbReference type="PRINTS" id="PR00252">
    <property type="entry name" value="NRIONCHANNEL"/>
</dbReference>
<dbReference type="GO" id="GO:0004888">
    <property type="term" value="F:transmembrane signaling receptor activity"/>
    <property type="evidence" value="ECO:0007669"/>
    <property type="project" value="InterPro"/>
</dbReference>
<evidence type="ECO:0000256" key="2">
    <source>
        <dbReference type="ARBA" id="ARBA00004236"/>
    </source>
</evidence>
<proteinExistence type="inferred from homology"/>
<feature type="transmembrane region" description="Helical" evidence="11">
    <location>
        <begin position="233"/>
        <end position="254"/>
    </location>
</feature>
<dbReference type="InterPro" id="IPR006028">
    <property type="entry name" value="GABAA/Glycine_rcpt"/>
</dbReference>
<keyword evidence="10 11" id="KW-0407">Ion channel</keyword>
<evidence type="ECO:0000256" key="1">
    <source>
        <dbReference type="ARBA" id="ARBA00004141"/>
    </source>
</evidence>
<feature type="chain" id="PRO_5041020398" evidence="11">
    <location>
        <begin position="21"/>
        <end position="422"/>
    </location>
</feature>
<dbReference type="InterPro" id="IPR036734">
    <property type="entry name" value="Neur_chan_lig-bd_sf"/>
</dbReference>
<reference evidence="14" key="1">
    <citation type="submission" date="2023-01" db="EMBL/GenBank/DDBJ databases">
        <title>Genome assembly of the deep-sea coral Lophelia pertusa.</title>
        <authorList>
            <person name="Herrera S."/>
            <person name="Cordes E."/>
        </authorList>
    </citation>
    <scope>NUCLEOTIDE SEQUENCE</scope>
    <source>
        <strain evidence="14">USNM1676648</strain>
        <tissue evidence="14">Polyp</tissue>
    </source>
</reference>
<evidence type="ECO:0000256" key="10">
    <source>
        <dbReference type="ARBA" id="ARBA00023303"/>
    </source>
</evidence>
<evidence type="ECO:0000259" key="12">
    <source>
        <dbReference type="Pfam" id="PF02931"/>
    </source>
</evidence>
<accession>A0A9X0A235</accession>
<evidence type="ECO:0000313" key="15">
    <source>
        <dbReference type="Proteomes" id="UP001163046"/>
    </source>
</evidence>
<sequence>MYLVFSIAWIILELLPGTLAAEYNETAEKLHEITNPEKYHKYLRPYHNGHPVNVLVGMEVIHFVAVREMSEEFSLDLIIWQEWTDPRLSHPLNHSITLPGDAKKLIWLPDTFFVNVRSATLHDVIAENSKIVISPNGTVAYSTRITMTAGCSMNLADYPLDEQTCALQLSTYAYTKLDLDYYWYPDYNNGINVRDESMAELTLTHTETSKDVERYIDGTRAKLVARFWFKRRLGYAFLQIYIPTMMLVVLSWLSFWIPQDSIPARVALGSTTVLSIVTFTGSFRSSLPKVSYITAVDVYFIVGFAFIFAAPLEFVLVLLNSGVKRHFRSSNDDSGNKKEKEDNGVEELQEVKVEIPTKPKIGRTSSVRIAKEYMQYAFIKNEASSIDRVCRVLFPCCYAIFNLIYWTYYELATFGNHSHPEV</sequence>
<dbReference type="Pfam" id="PF02931">
    <property type="entry name" value="Neur_chan_LBD"/>
    <property type="match status" value="1"/>
</dbReference>
<feature type="domain" description="Neurotransmitter-gated ion-channel ligand-binding" evidence="12">
    <location>
        <begin position="37"/>
        <end position="202"/>
    </location>
</feature>
<dbReference type="Pfam" id="PF02932">
    <property type="entry name" value="Neur_chan_memb"/>
    <property type="match status" value="1"/>
</dbReference>
<keyword evidence="8 11" id="KW-0406">Ion transport</keyword>
<dbReference type="Gene3D" id="2.70.170.10">
    <property type="entry name" value="Neurotransmitter-gated ion-channel ligand-binding domain"/>
    <property type="match status" value="1"/>
</dbReference>
<dbReference type="InterPro" id="IPR006202">
    <property type="entry name" value="Neur_chan_lig-bd"/>
</dbReference>
<feature type="domain" description="Neurotransmitter-gated ion-channel transmembrane" evidence="13">
    <location>
        <begin position="240"/>
        <end position="321"/>
    </location>
</feature>
<keyword evidence="4" id="KW-1003">Cell membrane</keyword>
<feature type="signal peptide" evidence="11">
    <location>
        <begin position="1"/>
        <end position="20"/>
    </location>
</feature>
<protein>
    <submittedName>
        <fullName evidence="14">Uncharacterized protein</fullName>
    </submittedName>
</protein>
<evidence type="ECO:0000256" key="4">
    <source>
        <dbReference type="ARBA" id="ARBA00022475"/>
    </source>
</evidence>
<evidence type="ECO:0000259" key="13">
    <source>
        <dbReference type="Pfam" id="PF02932"/>
    </source>
</evidence>
<dbReference type="PRINTS" id="PR00253">
    <property type="entry name" value="GABAARECEPTR"/>
</dbReference>
<dbReference type="GO" id="GO:0005230">
    <property type="term" value="F:extracellular ligand-gated monoatomic ion channel activity"/>
    <property type="evidence" value="ECO:0007669"/>
    <property type="project" value="InterPro"/>
</dbReference>
<evidence type="ECO:0000256" key="6">
    <source>
        <dbReference type="ARBA" id="ARBA00022729"/>
    </source>
</evidence>
<dbReference type="InterPro" id="IPR006201">
    <property type="entry name" value="Neur_channel"/>
</dbReference>
<keyword evidence="15" id="KW-1185">Reference proteome</keyword>
<dbReference type="SUPFAM" id="SSF90112">
    <property type="entry name" value="Neurotransmitter-gated ion-channel transmembrane pore"/>
    <property type="match status" value="1"/>
</dbReference>
<comment type="subcellular location">
    <subcellularLocation>
        <location evidence="2">Cell membrane</location>
    </subcellularLocation>
    <subcellularLocation>
        <location evidence="1">Membrane</location>
        <topology evidence="1">Multi-pass membrane protein</topology>
    </subcellularLocation>
</comment>
<feature type="transmembrane region" description="Helical" evidence="11">
    <location>
        <begin position="266"/>
        <end position="286"/>
    </location>
</feature>
<evidence type="ECO:0000256" key="8">
    <source>
        <dbReference type="ARBA" id="ARBA00023065"/>
    </source>
</evidence>
<feature type="transmembrane region" description="Helical" evidence="11">
    <location>
        <begin position="389"/>
        <end position="408"/>
    </location>
</feature>
<keyword evidence="3 11" id="KW-0813">Transport</keyword>
<dbReference type="SUPFAM" id="SSF63712">
    <property type="entry name" value="Nicotinic receptor ligand binding domain-like"/>
    <property type="match status" value="1"/>
</dbReference>
<dbReference type="AlphaFoldDB" id="A0A9X0A235"/>
<evidence type="ECO:0000313" key="14">
    <source>
        <dbReference type="EMBL" id="KAJ7391670.1"/>
    </source>
</evidence>
<comment type="similarity">
    <text evidence="11">Belongs to the ligand-gated ion channel (TC 1.A.9) family.</text>
</comment>
<dbReference type="Gene3D" id="1.20.58.390">
    <property type="entry name" value="Neurotransmitter-gated ion-channel transmembrane domain"/>
    <property type="match status" value="1"/>
</dbReference>
<dbReference type="FunFam" id="2.70.170.10:FF:000045">
    <property type="entry name" value="Predicted protein"/>
    <property type="match status" value="1"/>
</dbReference>
<evidence type="ECO:0000256" key="3">
    <source>
        <dbReference type="ARBA" id="ARBA00022448"/>
    </source>
</evidence>
<keyword evidence="6 11" id="KW-0732">Signal</keyword>
<keyword evidence="7 11" id="KW-1133">Transmembrane helix</keyword>
<dbReference type="OrthoDB" id="407674at2759"/>
<keyword evidence="9 11" id="KW-0472">Membrane</keyword>
<dbReference type="CDD" id="cd19049">
    <property type="entry name" value="LGIC_TM_anion"/>
    <property type="match status" value="1"/>
</dbReference>